<dbReference type="SUPFAM" id="SSF64288">
    <property type="entry name" value="Chorismate lyase-like"/>
    <property type="match status" value="1"/>
</dbReference>
<proteinExistence type="predicted"/>
<dbReference type="InterPro" id="IPR036388">
    <property type="entry name" value="WH-like_DNA-bd_sf"/>
</dbReference>
<dbReference type="PANTHER" id="PTHR44846">
    <property type="entry name" value="MANNOSYL-D-GLYCERATE TRANSPORT/METABOLISM SYSTEM REPRESSOR MNGR-RELATED"/>
    <property type="match status" value="1"/>
</dbReference>
<evidence type="ECO:0000256" key="3">
    <source>
        <dbReference type="ARBA" id="ARBA00023163"/>
    </source>
</evidence>
<accession>A0A5K7X7Z7</accession>
<sequence length="237" mass="26895">MTSYMAVKEKLEAMINEGELKVGEKLPSEHQMAKFFGVSRDTFRSAIKLLEKERKILVKHGVGTFVVQPPPSISNNLEDLRSIGELIKSSGLKEGERQERITLEKCPKQFASLLGIQAGEPVYFLKRARTADNEPVVFSVNLIPKAVVGDVFERKPFSGSLLSYLQVECGLSILDADTEIFVPPLSDKYVKRLMCKPETTVLLLKSIHLDEKNQVVMYSLDYLRNDVFSFWIRRARK</sequence>
<dbReference type="GO" id="GO:0003700">
    <property type="term" value="F:DNA-binding transcription factor activity"/>
    <property type="evidence" value="ECO:0007669"/>
    <property type="project" value="InterPro"/>
</dbReference>
<dbReference type="EMBL" id="AP021853">
    <property type="protein sequence ID" value="BBN99866.1"/>
    <property type="molecule type" value="Genomic_DNA"/>
</dbReference>
<dbReference type="PANTHER" id="PTHR44846:SF17">
    <property type="entry name" value="GNTR-FAMILY TRANSCRIPTIONAL REGULATOR"/>
    <property type="match status" value="1"/>
</dbReference>
<gene>
    <name evidence="5" type="primary">ymfC</name>
    <name evidence="5" type="ORF">St703_25710</name>
</gene>
<dbReference type="InterPro" id="IPR011663">
    <property type="entry name" value="UTRA"/>
</dbReference>
<dbReference type="PRINTS" id="PR00035">
    <property type="entry name" value="HTHGNTR"/>
</dbReference>
<dbReference type="InterPro" id="IPR000524">
    <property type="entry name" value="Tscrpt_reg_HTH_GntR"/>
</dbReference>
<feature type="domain" description="HTH gntR-type" evidence="4">
    <location>
        <begin position="1"/>
        <end position="69"/>
    </location>
</feature>
<dbReference type="SMART" id="SM00345">
    <property type="entry name" value="HTH_GNTR"/>
    <property type="match status" value="1"/>
</dbReference>
<dbReference type="Pfam" id="PF00392">
    <property type="entry name" value="GntR"/>
    <property type="match status" value="1"/>
</dbReference>
<keyword evidence="2" id="KW-0238">DNA-binding</keyword>
<evidence type="ECO:0000313" key="5">
    <source>
        <dbReference type="EMBL" id="BBN99866.1"/>
    </source>
</evidence>
<dbReference type="Gene3D" id="3.40.1410.10">
    <property type="entry name" value="Chorismate lyase-like"/>
    <property type="match status" value="1"/>
</dbReference>
<name>A0A5K7X7Z7_9BACL</name>
<dbReference type="InterPro" id="IPR050679">
    <property type="entry name" value="Bact_HTH_transcr_reg"/>
</dbReference>
<keyword evidence="1" id="KW-0805">Transcription regulation</keyword>
<dbReference type="SUPFAM" id="SSF46785">
    <property type="entry name" value="Winged helix' DNA-binding domain"/>
    <property type="match status" value="1"/>
</dbReference>
<organism evidence="5 6">
    <name type="scientific">Sporolactobacillus terrae</name>
    <dbReference type="NCBI Taxonomy" id="269673"/>
    <lineage>
        <taxon>Bacteria</taxon>
        <taxon>Bacillati</taxon>
        <taxon>Bacillota</taxon>
        <taxon>Bacilli</taxon>
        <taxon>Bacillales</taxon>
        <taxon>Sporolactobacillaceae</taxon>
        <taxon>Sporolactobacillus</taxon>
    </lineage>
</organism>
<dbReference type="RefSeq" id="WP_139692146.1">
    <property type="nucleotide sequence ID" value="NZ_AP021853.1"/>
</dbReference>
<dbReference type="InterPro" id="IPR036390">
    <property type="entry name" value="WH_DNA-bd_sf"/>
</dbReference>
<evidence type="ECO:0000256" key="2">
    <source>
        <dbReference type="ARBA" id="ARBA00023125"/>
    </source>
</evidence>
<dbReference type="Gene3D" id="1.10.10.10">
    <property type="entry name" value="Winged helix-like DNA-binding domain superfamily/Winged helix DNA-binding domain"/>
    <property type="match status" value="1"/>
</dbReference>
<dbReference type="Proteomes" id="UP000326951">
    <property type="component" value="Chromosome"/>
</dbReference>
<dbReference type="Pfam" id="PF07702">
    <property type="entry name" value="UTRA"/>
    <property type="match status" value="1"/>
</dbReference>
<evidence type="ECO:0000313" key="6">
    <source>
        <dbReference type="Proteomes" id="UP000326951"/>
    </source>
</evidence>
<dbReference type="PROSITE" id="PS50949">
    <property type="entry name" value="HTH_GNTR"/>
    <property type="match status" value="1"/>
</dbReference>
<keyword evidence="3" id="KW-0804">Transcription</keyword>
<dbReference type="SMART" id="SM00866">
    <property type="entry name" value="UTRA"/>
    <property type="match status" value="1"/>
</dbReference>
<dbReference type="CDD" id="cd07377">
    <property type="entry name" value="WHTH_GntR"/>
    <property type="match status" value="1"/>
</dbReference>
<evidence type="ECO:0000259" key="4">
    <source>
        <dbReference type="PROSITE" id="PS50949"/>
    </source>
</evidence>
<dbReference type="GO" id="GO:0045892">
    <property type="term" value="P:negative regulation of DNA-templated transcription"/>
    <property type="evidence" value="ECO:0007669"/>
    <property type="project" value="TreeGrafter"/>
</dbReference>
<evidence type="ECO:0000256" key="1">
    <source>
        <dbReference type="ARBA" id="ARBA00023015"/>
    </source>
</evidence>
<dbReference type="GO" id="GO:0003677">
    <property type="term" value="F:DNA binding"/>
    <property type="evidence" value="ECO:0007669"/>
    <property type="project" value="UniProtKB-KW"/>
</dbReference>
<reference evidence="5 6" key="1">
    <citation type="submission" date="2019-09" db="EMBL/GenBank/DDBJ databases">
        <title>Complete genome sequence of Sporolactobacillus terrae 70-3.</title>
        <authorList>
            <person name="Tanaka N."/>
            <person name="Shiwa Y."/>
            <person name="Fujita N."/>
            <person name="Tanasupawat S."/>
        </authorList>
    </citation>
    <scope>NUCLEOTIDE SEQUENCE [LARGE SCALE GENOMIC DNA]</scope>
    <source>
        <strain evidence="5 6">70-3</strain>
    </source>
</reference>
<dbReference type="AlphaFoldDB" id="A0A5K7X7Z7"/>
<protein>
    <submittedName>
        <fullName evidence="5">Putative HTH-type transcriptional regulator YmfC</fullName>
    </submittedName>
</protein>
<dbReference type="InterPro" id="IPR028978">
    <property type="entry name" value="Chorismate_lyase_/UTRA_dom_sf"/>
</dbReference>